<keyword evidence="6" id="KW-0326">Glycosidase</keyword>
<dbReference type="OrthoDB" id="9766708at2"/>
<gene>
    <name evidence="9" type="ORF">SAMN03084138_01063</name>
</gene>
<comment type="catalytic activity">
    <reaction evidence="1">
        <text>Endohydrolysis of (1-&gt;4)-beta-D-glucosidic linkages in cellulose, lichenin and cereal beta-D-glucans.</text>
        <dbReference type="EC" id="3.2.1.4"/>
    </reaction>
</comment>
<keyword evidence="7" id="KW-0624">Polysaccharide degradation</keyword>
<dbReference type="Pfam" id="PF01270">
    <property type="entry name" value="Glyco_hydro_8"/>
    <property type="match status" value="1"/>
</dbReference>
<dbReference type="InterPro" id="IPR002037">
    <property type="entry name" value="Glyco_hydro_8"/>
</dbReference>
<dbReference type="GO" id="GO:0030245">
    <property type="term" value="P:cellulose catabolic process"/>
    <property type="evidence" value="ECO:0007669"/>
    <property type="project" value="UniProtKB-KW"/>
</dbReference>
<organism evidence="9 10">
    <name type="scientific">Enterovibrio norvegicus DSM 15893</name>
    <dbReference type="NCBI Taxonomy" id="1121869"/>
    <lineage>
        <taxon>Bacteria</taxon>
        <taxon>Pseudomonadati</taxon>
        <taxon>Pseudomonadota</taxon>
        <taxon>Gammaproteobacteria</taxon>
        <taxon>Vibrionales</taxon>
        <taxon>Vibrionaceae</taxon>
        <taxon>Enterovibrio</taxon>
    </lineage>
</organism>
<feature type="chain" id="PRO_5010238802" description="cellulase" evidence="8">
    <location>
        <begin position="23"/>
        <end position="340"/>
    </location>
</feature>
<evidence type="ECO:0000256" key="5">
    <source>
        <dbReference type="ARBA" id="ARBA00023001"/>
    </source>
</evidence>
<keyword evidence="4" id="KW-0378">Hydrolase</keyword>
<dbReference type="AlphaFoldDB" id="A0A1I5LUM9"/>
<feature type="signal peptide" evidence="8">
    <location>
        <begin position="1"/>
        <end position="22"/>
    </location>
</feature>
<protein>
    <recommendedName>
        <fullName evidence="3">cellulase</fullName>
        <ecNumber evidence="3">3.2.1.4</ecNumber>
    </recommendedName>
</protein>
<dbReference type="PRINTS" id="PR00735">
    <property type="entry name" value="GLHYDRLASE8"/>
</dbReference>
<dbReference type="InterPro" id="IPR008928">
    <property type="entry name" value="6-hairpin_glycosidase_sf"/>
</dbReference>
<dbReference type="Proteomes" id="UP000182692">
    <property type="component" value="Unassembled WGS sequence"/>
</dbReference>
<evidence type="ECO:0000256" key="7">
    <source>
        <dbReference type="ARBA" id="ARBA00023326"/>
    </source>
</evidence>
<comment type="similarity">
    <text evidence="2">Belongs to the glycosyl hydrolase 8 (cellulase D) family.</text>
</comment>
<evidence type="ECO:0000256" key="1">
    <source>
        <dbReference type="ARBA" id="ARBA00000966"/>
    </source>
</evidence>
<name>A0A1I5LUM9_9GAMM</name>
<reference evidence="9 10" key="1">
    <citation type="submission" date="2016-10" db="EMBL/GenBank/DDBJ databases">
        <authorList>
            <person name="de Groot N.N."/>
        </authorList>
    </citation>
    <scope>NUCLEOTIDE SEQUENCE [LARGE SCALE GENOMIC DNA]</scope>
    <source>
        <strain evidence="9 10">DSM 15893</strain>
    </source>
</reference>
<evidence type="ECO:0000256" key="2">
    <source>
        <dbReference type="ARBA" id="ARBA00009209"/>
    </source>
</evidence>
<keyword evidence="7" id="KW-0119">Carbohydrate metabolism</keyword>
<dbReference type="GO" id="GO:0008810">
    <property type="term" value="F:cellulase activity"/>
    <property type="evidence" value="ECO:0007669"/>
    <property type="project" value="UniProtKB-EC"/>
</dbReference>
<dbReference type="STRING" id="1121869.SAMN03084138_01063"/>
<dbReference type="RefSeq" id="WP_017015667.1">
    <property type="nucleotide sequence ID" value="NZ_FOWR01000006.1"/>
</dbReference>
<accession>A0A1I5LUM9</accession>
<evidence type="ECO:0000256" key="4">
    <source>
        <dbReference type="ARBA" id="ARBA00022801"/>
    </source>
</evidence>
<evidence type="ECO:0000256" key="3">
    <source>
        <dbReference type="ARBA" id="ARBA00012601"/>
    </source>
</evidence>
<dbReference type="GeneID" id="35872260"/>
<evidence type="ECO:0000256" key="6">
    <source>
        <dbReference type="ARBA" id="ARBA00023295"/>
    </source>
</evidence>
<evidence type="ECO:0000256" key="8">
    <source>
        <dbReference type="SAM" id="SignalP"/>
    </source>
</evidence>
<keyword evidence="5" id="KW-0136">Cellulose degradation</keyword>
<dbReference type="InterPro" id="IPR012341">
    <property type="entry name" value="6hp_glycosidase-like_sf"/>
</dbReference>
<proteinExistence type="inferred from homology"/>
<sequence length="340" mass="38501">MSKPLLSIAMLFSLSGSVDSTASPSICDSDKRMWTLYKSSFIAKDGRVVDTGNHNISHSEGQGYGMLMAAYFNDRKTFHGIWSWTKTHLQRDMDPLFSWKWQPRKPHIPDRNNASDGDMLIAWALHRAAVKWSSKQYAKEASDIIRALQSSHLRPVGGEVIMLPGAMGFTFKNRTVVNPGYWVYPAMDDFVRYSRKWSTLANSGLRILSQNQYGKSKLTSDWVEYQNAGWQPAQGFPSQFSYSSYRIPLYMVWGGRKHAFNRQYTKWLKQNDTAWVDVKSGESASYPPPDGAIAISQLVALANGQRALKKGISVMPKGKDYYSDSLVLLSHIAFNERVCR</sequence>
<keyword evidence="8" id="KW-0732">Signal</keyword>
<dbReference type="Gene3D" id="1.50.10.10">
    <property type="match status" value="1"/>
</dbReference>
<evidence type="ECO:0000313" key="9">
    <source>
        <dbReference type="EMBL" id="SFP00476.1"/>
    </source>
</evidence>
<dbReference type="EMBL" id="FOWR01000006">
    <property type="protein sequence ID" value="SFP00476.1"/>
    <property type="molecule type" value="Genomic_DNA"/>
</dbReference>
<dbReference type="SUPFAM" id="SSF48208">
    <property type="entry name" value="Six-hairpin glycosidases"/>
    <property type="match status" value="1"/>
</dbReference>
<evidence type="ECO:0000313" key="10">
    <source>
        <dbReference type="Proteomes" id="UP000182692"/>
    </source>
</evidence>
<dbReference type="EC" id="3.2.1.4" evidence="3"/>